<dbReference type="SMART" id="SM00479">
    <property type="entry name" value="EXOIII"/>
    <property type="match status" value="1"/>
</dbReference>
<keyword evidence="2" id="KW-0540">Nuclease</keyword>
<evidence type="ECO:0000313" key="8">
    <source>
        <dbReference type="Proteomes" id="UP000323506"/>
    </source>
</evidence>
<dbReference type="InterPro" id="IPR022894">
    <property type="entry name" value="Oligoribonuclease"/>
</dbReference>
<dbReference type="InterPro" id="IPR013520">
    <property type="entry name" value="Ribonucl_H"/>
</dbReference>
<dbReference type="GO" id="GO:0003676">
    <property type="term" value="F:nucleic acid binding"/>
    <property type="evidence" value="ECO:0007669"/>
    <property type="project" value="InterPro"/>
</dbReference>
<dbReference type="InterPro" id="IPR012337">
    <property type="entry name" value="RNaseH-like_sf"/>
</dbReference>
<feature type="region of interest" description="Disordered" evidence="5">
    <location>
        <begin position="13"/>
        <end position="45"/>
    </location>
</feature>
<dbReference type="GO" id="GO:0005739">
    <property type="term" value="C:mitochondrion"/>
    <property type="evidence" value="ECO:0007669"/>
    <property type="project" value="TreeGrafter"/>
</dbReference>
<sequence length="235" mass="26586">MDKLSNAFSLLDIDVDDHHPPPASSSASKPSGKSKNNGKGPTELKPALLSENYKLPLVWIDLEMTGLNIETDRILEIACIITDGYLTKSLEGPDLVIHQSKECLDRMGEWCQNHHAASGLTKKVLQSTISEREAEKQVIEFVKRHVGTYTPHLAGNSVYMDFIFLKKYMPDLASLFSHVVVDVSSVRALCIRWYPRDQKKAPAKEKKHRAMDDIRESISELKYFKETIFKAKSKK</sequence>
<dbReference type="InterPro" id="IPR036397">
    <property type="entry name" value="RNaseH_sf"/>
</dbReference>
<dbReference type="PANTHER" id="PTHR11046:SF0">
    <property type="entry name" value="OLIGORIBONUCLEASE, MITOCHONDRIAL"/>
    <property type="match status" value="1"/>
</dbReference>
<evidence type="ECO:0000256" key="1">
    <source>
        <dbReference type="ARBA" id="ARBA00009921"/>
    </source>
</evidence>
<name>A0A5D2FDZ5_GOSDA</name>
<proteinExistence type="inferred from homology"/>
<evidence type="ECO:0000256" key="3">
    <source>
        <dbReference type="ARBA" id="ARBA00022801"/>
    </source>
</evidence>
<dbReference type="Pfam" id="PF00929">
    <property type="entry name" value="RNase_T"/>
    <property type="match status" value="1"/>
</dbReference>
<evidence type="ECO:0000259" key="6">
    <source>
        <dbReference type="SMART" id="SM00479"/>
    </source>
</evidence>
<gene>
    <name evidence="7" type="ORF">ES288_A08G001900v1</name>
</gene>
<protein>
    <recommendedName>
        <fullName evidence="6">Exonuclease domain-containing protein</fullName>
    </recommendedName>
</protein>
<evidence type="ECO:0000313" key="7">
    <source>
        <dbReference type="EMBL" id="TYH04385.1"/>
    </source>
</evidence>
<keyword evidence="8" id="KW-1185">Reference proteome</keyword>
<organism evidence="7 8">
    <name type="scientific">Gossypium darwinii</name>
    <name type="common">Darwin's cotton</name>
    <name type="synonym">Gossypium barbadense var. darwinii</name>
    <dbReference type="NCBI Taxonomy" id="34276"/>
    <lineage>
        <taxon>Eukaryota</taxon>
        <taxon>Viridiplantae</taxon>
        <taxon>Streptophyta</taxon>
        <taxon>Embryophyta</taxon>
        <taxon>Tracheophyta</taxon>
        <taxon>Spermatophyta</taxon>
        <taxon>Magnoliopsida</taxon>
        <taxon>eudicotyledons</taxon>
        <taxon>Gunneridae</taxon>
        <taxon>Pentapetalae</taxon>
        <taxon>rosids</taxon>
        <taxon>malvids</taxon>
        <taxon>Malvales</taxon>
        <taxon>Malvaceae</taxon>
        <taxon>Malvoideae</taxon>
        <taxon>Gossypium</taxon>
    </lineage>
</organism>
<feature type="domain" description="Exonuclease" evidence="6">
    <location>
        <begin position="56"/>
        <end position="230"/>
    </location>
</feature>
<reference evidence="7 8" key="1">
    <citation type="submission" date="2019-06" db="EMBL/GenBank/DDBJ databases">
        <title>WGS assembly of Gossypium darwinii.</title>
        <authorList>
            <person name="Chen Z.J."/>
            <person name="Sreedasyam A."/>
            <person name="Ando A."/>
            <person name="Song Q."/>
            <person name="De L."/>
            <person name="Hulse-Kemp A."/>
            <person name="Ding M."/>
            <person name="Ye W."/>
            <person name="Kirkbride R."/>
            <person name="Jenkins J."/>
            <person name="Plott C."/>
            <person name="Lovell J."/>
            <person name="Lin Y.-M."/>
            <person name="Vaughn R."/>
            <person name="Liu B."/>
            <person name="Li W."/>
            <person name="Simpson S."/>
            <person name="Scheffler B."/>
            <person name="Saski C."/>
            <person name="Grover C."/>
            <person name="Hu G."/>
            <person name="Conover J."/>
            <person name="Carlson J."/>
            <person name="Shu S."/>
            <person name="Boston L."/>
            <person name="Williams M."/>
            <person name="Peterson D."/>
            <person name="Mcgee K."/>
            <person name="Jones D."/>
            <person name="Wendel J."/>
            <person name="Stelly D."/>
            <person name="Grimwood J."/>
            <person name="Schmutz J."/>
        </authorList>
    </citation>
    <scope>NUCLEOTIDE SEQUENCE [LARGE SCALE GENOMIC DNA]</scope>
    <source>
        <strain evidence="7">1808015.09</strain>
    </source>
</reference>
<dbReference type="Proteomes" id="UP000323506">
    <property type="component" value="Chromosome A08"/>
</dbReference>
<evidence type="ECO:0000256" key="2">
    <source>
        <dbReference type="ARBA" id="ARBA00022722"/>
    </source>
</evidence>
<accession>A0A5D2FDZ5</accession>
<dbReference type="GO" id="GO:0000175">
    <property type="term" value="F:3'-5'-RNA exonuclease activity"/>
    <property type="evidence" value="ECO:0007669"/>
    <property type="project" value="InterPro"/>
</dbReference>
<dbReference type="Gene3D" id="3.30.420.10">
    <property type="entry name" value="Ribonuclease H-like superfamily/Ribonuclease H"/>
    <property type="match status" value="1"/>
</dbReference>
<dbReference type="CDD" id="cd06135">
    <property type="entry name" value="Orn"/>
    <property type="match status" value="1"/>
</dbReference>
<evidence type="ECO:0000256" key="5">
    <source>
        <dbReference type="SAM" id="MobiDB-lite"/>
    </source>
</evidence>
<keyword evidence="4" id="KW-0269">Exonuclease</keyword>
<dbReference type="AlphaFoldDB" id="A0A5D2FDZ5"/>
<comment type="similarity">
    <text evidence="1">Belongs to the oligoribonuclease family.</text>
</comment>
<dbReference type="EMBL" id="CM017695">
    <property type="protein sequence ID" value="TYH04385.1"/>
    <property type="molecule type" value="Genomic_DNA"/>
</dbReference>
<evidence type="ECO:0000256" key="4">
    <source>
        <dbReference type="ARBA" id="ARBA00022839"/>
    </source>
</evidence>
<dbReference type="PANTHER" id="PTHR11046">
    <property type="entry name" value="OLIGORIBONUCLEASE, MITOCHONDRIAL"/>
    <property type="match status" value="1"/>
</dbReference>
<dbReference type="NCBIfam" id="NF003765">
    <property type="entry name" value="PRK05359.1"/>
    <property type="match status" value="1"/>
</dbReference>
<dbReference type="SUPFAM" id="SSF53098">
    <property type="entry name" value="Ribonuclease H-like"/>
    <property type="match status" value="1"/>
</dbReference>
<dbReference type="FunFam" id="3.30.420.10:FF:000003">
    <property type="entry name" value="Oligoribonuclease"/>
    <property type="match status" value="1"/>
</dbReference>
<feature type="compositionally biased region" description="Low complexity" evidence="5">
    <location>
        <begin position="24"/>
        <end position="41"/>
    </location>
</feature>
<keyword evidence="3" id="KW-0378">Hydrolase</keyword>